<keyword evidence="1" id="KW-1133">Transmembrane helix</keyword>
<dbReference type="RefSeq" id="XP_011496682.1">
    <property type="nucleotide sequence ID" value="XM_011498380.1"/>
</dbReference>
<sequence>MMYDDTSLPASPVLDFQINPLRHRFPFCIVWTPIPILTYLFPFIGHMGIATSDGIIRDFAGAYIVTKDKMAFGWPTKYWQLQCTKAKGKIQGWDDAVNEASELYSERIHNLLRDNCHSHVAKALNLMSYDNSTDWNMVKLAFHMFFYGKYVGFSGILKTWTPFLVTITIIIFLSIL</sequence>
<dbReference type="Proteomes" id="UP000695007">
    <property type="component" value="Unplaced"/>
</dbReference>
<dbReference type="GeneID" id="105361268"/>
<accession>A0AAJ7DUA7</accession>
<evidence type="ECO:0000256" key="1">
    <source>
        <dbReference type="SAM" id="Phobius"/>
    </source>
</evidence>
<evidence type="ECO:0000313" key="2">
    <source>
        <dbReference type="Proteomes" id="UP000695007"/>
    </source>
</evidence>
<organism evidence="2 3">
    <name type="scientific">Ceratosolen solmsi marchali</name>
    <dbReference type="NCBI Taxonomy" id="326594"/>
    <lineage>
        <taxon>Eukaryota</taxon>
        <taxon>Metazoa</taxon>
        <taxon>Ecdysozoa</taxon>
        <taxon>Arthropoda</taxon>
        <taxon>Hexapoda</taxon>
        <taxon>Insecta</taxon>
        <taxon>Pterygota</taxon>
        <taxon>Neoptera</taxon>
        <taxon>Endopterygota</taxon>
        <taxon>Hymenoptera</taxon>
        <taxon>Apocrita</taxon>
        <taxon>Proctotrupomorpha</taxon>
        <taxon>Chalcidoidea</taxon>
        <taxon>Agaonidae</taxon>
        <taxon>Agaoninae</taxon>
        <taxon>Ceratosolen</taxon>
    </lineage>
</organism>
<dbReference type="AlphaFoldDB" id="A0AAJ7DUA7"/>
<protein>
    <submittedName>
        <fullName evidence="3">Transmembrane protein 222</fullName>
    </submittedName>
</protein>
<reference evidence="3" key="1">
    <citation type="submission" date="2025-08" db="UniProtKB">
        <authorList>
            <consortium name="RefSeq"/>
        </authorList>
    </citation>
    <scope>IDENTIFICATION</scope>
</reference>
<evidence type="ECO:0000313" key="3">
    <source>
        <dbReference type="RefSeq" id="XP_011496682.1"/>
    </source>
</evidence>
<keyword evidence="1 3" id="KW-0812">Transmembrane</keyword>
<dbReference type="PANTHER" id="PTHR20921:SF0">
    <property type="entry name" value="TRANSMEMBRANE PROTEIN 222"/>
    <property type="match status" value="1"/>
</dbReference>
<keyword evidence="2" id="KW-1185">Reference proteome</keyword>
<dbReference type="KEGG" id="csol:105361268"/>
<name>A0AAJ7DUA7_9HYME</name>
<dbReference type="Pfam" id="PF05608">
    <property type="entry name" value="RTE1"/>
    <property type="match status" value="1"/>
</dbReference>
<dbReference type="PANTHER" id="PTHR20921">
    <property type="entry name" value="TRANSMEMBRANE PROTEIN 222"/>
    <property type="match status" value="1"/>
</dbReference>
<gene>
    <name evidence="3" type="primary">LOC105361268</name>
</gene>
<proteinExistence type="predicted"/>
<feature type="transmembrane region" description="Helical" evidence="1">
    <location>
        <begin position="150"/>
        <end position="175"/>
    </location>
</feature>
<dbReference type="InterPro" id="IPR008496">
    <property type="entry name" value="TMEM222/RTE1"/>
</dbReference>
<keyword evidence="1" id="KW-0472">Membrane</keyword>